<organism evidence="3 4">
    <name type="scientific">Rhizorhabdus dicambivorans</name>
    <dbReference type="NCBI Taxonomy" id="1850238"/>
    <lineage>
        <taxon>Bacteria</taxon>
        <taxon>Pseudomonadati</taxon>
        <taxon>Pseudomonadota</taxon>
        <taxon>Alphaproteobacteria</taxon>
        <taxon>Sphingomonadales</taxon>
        <taxon>Sphingomonadaceae</taxon>
        <taxon>Rhizorhabdus</taxon>
    </lineage>
</organism>
<name>A0A2A4FY92_9SPHN</name>
<gene>
    <name evidence="3" type="ORF">COO09_02115</name>
</gene>
<proteinExistence type="predicted"/>
<accession>A0A2A4FY92</accession>
<dbReference type="Pfam" id="PF12412">
    <property type="entry name" value="DUF3667"/>
    <property type="match status" value="1"/>
</dbReference>
<dbReference type="AlphaFoldDB" id="A0A2A4FY92"/>
<dbReference type="OrthoDB" id="9111327at2"/>
<feature type="coiled-coil region" evidence="1">
    <location>
        <begin position="138"/>
        <end position="165"/>
    </location>
</feature>
<feature type="transmembrane region" description="Helical" evidence="2">
    <location>
        <begin position="98"/>
        <end position="119"/>
    </location>
</feature>
<keyword evidence="2" id="KW-0472">Membrane</keyword>
<reference evidence="3 4" key="1">
    <citation type="submission" date="2017-09" db="EMBL/GenBank/DDBJ databases">
        <title>The Catabolism of 3,6-Dichlorosalicylic acid is Initiated by the Cytochrome P450 Monooxygenase DsmABC in Rhizorhabdus dicambivorans Ndbn-20.</title>
        <authorList>
            <person name="Na L."/>
        </authorList>
    </citation>
    <scope>NUCLEOTIDE SEQUENCE [LARGE SCALE GENOMIC DNA]</scope>
    <source>
        <strain evidence="3 4">Ndbn-20m</strain>
    </source>
</reference>
<keyword evidence="2" id="KW-0812">Transmembrane</keyword>
<evidence type="ECO:0000313" key="3">
    <source>
        <dbReference type="EMBL" id="PCE43754.1"/>
    </source>
</evidence>
<evidence type="ECO:0000256" key="1">
    <source>
        <dbReference type="SAM" id="Coils"/>
    </source>
</evidence>
<dbReference type="Proteomes" id="UP000218934">
    <property type="component" value="Unassembled WGS sequence"/>
</dbReference>
<sequence length="354" mass="38294">MADAATGGLAAGAIDGTGRSRHEGHGGACLNCGTALVGPHCHRCGQTAHIHRTASGLFHDIAHGVFHFEGRTWHTLPLLFWRPGEVTRRYIQGERVNFVSPMALFLFSVFLMVAVFGVLGGPFGPLNTGDVAATAKARTDAANELKRVETEIRTLKARKDALKAQGRSDPKLNEQLGDLISDEAGLRLVTKGILKPNIKSQPIDIEEAGIKTGVPGVDHVIQHAADNPELAAYKLQSSAYKFSWALIPISLPFIWLLFAFRRDVGMYDHAIFATYSLSAMTLMVVALSIGAALGLWGGAIAAVLLLFPPWHMYRQLKGAYGLGRFGALWRTFALIISAYTAALIFFIFLLTMGA</sequence>
<dbReference type="InterPro" id="IPR022134">
    <property type="entry name" value="DUF3667"/>
</dbReference>
<keyword evidence="2" id="KW-1133">Transmembrane helix</keyword>
<keyword evidence="1" id="KW-0175">Coiled coil</keyword>
<dbReference type="KEGG" id="rdi:CMV14_22030"/>
<evidence type="ECO:0000313" key="4">
    <source>
        <dbReference type="Proteomes" id="UP000218934"/>
    </source>
</evidence>
<feature type="transmembrane region" description="Helical" evidence="2">
    <location>
        <begin position="327"/>
        <end position="350"/>
    </location>
</feature>
<evidence type="ECO:0000256" key="2">
    <source>
        <dbReference type="SAM" id="Phobius"/>
    </source>
</evidence>
<dbReference type="EMBL" id="NWUF01000002">
    <property type="protein sequence ID" value="PCE43754.1"/>
    <property type="molecule type" value="Genomic_DNA"/>
</dbReference>
<protein>
    <submittedName>
        <fullName evidence="3">DUF3667 domain-containing protein</fullName>
    </submittedName>
</protein>
<feature type="transmembrane region" description="Helical" evidence="2">
    <location>
        <begin position="242"/>
        <end position="260"/>
    </location>
</feature>
<keyword evidence="4" id="KW-1185">Reference proteome</keyword>
<comment type="caution">
    <text evidence="3">The sequence shown here is derived from an EMBL/GenBank/DDBJ whole genome shotgun (WGS) entry which is preliminary data.</text>
</comment>
<feature type="transmembrane region" description="Helical" evidence="2">
    <location>
        <begin position="281"/>
        <end position="307"/>
    </location>
</feature>